<evidence type="ECO:0000256" key="1">
    <source>
        <dbReference type="SAM" id="SignalP"/>
    </source>
</evidence>
<keyword evidence="1" id="KW-0732">Signal</keyword>
<reference evidence="3 4" key="1">
    <citation type="submission" date="2018-07" db="EMBL/GenBank/DDBJ databases">
        <title>Oceanihabitans testaceum sp. nov., isolated from marine sediment.</title>
        <authorList>
            <person name="Li C.-M."/>
        </authorList>
    </citation>
    <scope>NUCLEOTIDE SEQUENCE [LARGE SCALE GENOMIC DNA]</scope>
    <source>
        <strain evidence="3 4">S9-10</strain>
    </source>
</reference>
<accession>A0A368P581</accession>
<evidence type="ECO:0000259" key="2">
    <source>
        <dbReference type="SMART" id="SM00245"/>
    </source>
</evidence>
<sequence length="531" mass="61169">MKKHFLLIALVLLIVSCSSVKKHNEQISSLHSVASLQSDVDKAYNQLKKHHPNLDLYISAEELEFKFDSLKQSIKQPLTSYEFYHKLAPVVKNVRQGHLKVFAPKKRYTKKEYRERLKKKFNFTELDLDYIEDKLLVTNIRSKDSFLIGSEIIKIEDEAVPEIVTGFKKQIASDGYNTTLYDRVIGKRFASYYFSDKYSVDSLEVTFKKEDSIFNKTFKIVDKEEKKQDSIPKDSIKKDTIVAPKLSKAERKAKRLKEKELREHHRVYGYVKSRKEYTRNIEFIGKDSTVAYMKIRGFIGGKYKDFYEEVFHKIEEAKSENLIIDLRDNGGGSLAEIAELYSYLTDEPHQFIKKSEVNSRVPFLKAFMSNTTPTGLKIFLGAISPVVIAHNYLKTSKVDGKLYYKHKQSKIAEPKENNFKGNVYVLINGHSFSASSVLSNQLQANKRAVFVGEETGGAYNSTVAGVFKEYELPESKLQLQIGLMQLETPHKQEPEGYGVKPDYEILPTLTDKLENKDPELNWILETIENQK</sequence>
<keyword evidence="4" id="KW-1185">Reference proteome</keyword>
<feature type="signal peptide" evidence="1">
    <location>
        <begin position="1"/>
        <end position="22"/>
    </location>
</feature>
<dbReference type="SMART" id="SM00245">
    <property type="entry name" value="TSPc"/>
    <property type="match status" value="1"/>
</dbReference>
<feature type="chain" id="PRO_5017060073" evidence="1">
    <location>
        <begin position="23"/>
        <end position="531"/>
    </location>
</feature>
<evidence type="ECO:0000313" key="4">
    <source>
        <dbReference type="Proteomes" id="UP000252249"/>
    </source>
</evidence>
<dbReference type="Pfam" id="PF03572">
    <property type="entry name" value="Peptidase_S41"/>
    <property type="match status" value="1"/>
</dbReference>
<name>A0A368P581_9FLAO</name>
<dbReference type="RefSeq" id="WP_113965988.1">
    <property type="nucleotide sequence ID" value="NZ_JAWVXR010000002.1"/>
</dbReference>
<gene>
    <name evidence="3" type="ORF">DU428_07600</name>
</gene>
<dbReference type="AlphaFoldDB" id="A0A368P581"/>
<organism evidence="3 4">
    <name type="scientific">Oceanihabitans sediminis</name>
    <dbReference type="NCBI Taxonomy" id="1812012"/>
    <lineage>
        <taxon>Bacteria</taxon>
        <taxon>Pseudomonadati</taxon>
        <taxon>Bacteroidota</taxon>
        <taxon>Flavobacteriia</taxon>
        <taxon>Flavobacteriales</taxon>
        <taxon>Flavobacteriaceae</taxon>
        <taxon>Oceanihabitans</taxon>
    </lineage>
</organism>
<dbReference type="PROSITE" id="PS51257">
    <property type="entry name" value="PROKAR_LIPOPROTEIN"/>
    <property type="match status" value="1"/>
</dbReference>
<dbReference type="SUPFAM" id="SSF52096">
    <property type="entry name" value="ClpP/crotonase"/>
    <property type="match status" value="1"/>
</dbReference>
<comment type="caution">
    <text evidence="3">The sequence shown here is derived from an EMBL/GenBank/DDBJ whole genome shotgun (WGS) entry which is preliminary data.</text>
</comment>
<dbReference type="EMBL" id="QPIG01000002">
    <property type="protein sequence ID" value="RCU57648.1"/>
    <property type="molecule type" value="Genomic_DNA"/>
</dbReference>
<dbReference type="InterPro" id="IPR029045">
    <property type="entry name" value="ClpP/crotonase-like_dom_sf"/>
</dbReference>
<dbReference type="Gene3D" id="3.90.226.10">
    <property type="entry name" value="2-enoyl-CoA Hydratase, Chain A, domain 1"/>
    <property type="match status" value="1"/>
</dbReference>
<dbReference type="PANTHER" id="PTHR32060:SF22">
    <property type="entry name" value="CARBOXYL-TERMINAL-PROCESSING PEPTIDASE 3, CHLOROPLASTIC"/>
    <property type="match status" value="1"/>
</dbReference>
<dbReference type="InterPro" id="IPR005151">
    <property type="entry name" value="Tail-specific_protease"/>
</dbReference>
<protein>
    <submittedName>
        <fullName evidence="3">Peptidase S41</fullName>
    </submittedName>
</protein>
<dbReference type="PANTHER" id="PTHR32060">
    <property type="entry name" value="TAIL-SPECIFIC PROTEASE"/>
    <property type="match status" value="1"/>
</dbReference>
<evidence type="ECO:0000313" key="3">
    <source>
        <dbReference type="EMBL" id="RCU57648.1"/>
    </source>
</evidence>
<dbReference type="Proteomes" id="UP000252249">
    <property type="component" value="Unassembled WGS sequence"/>
</dbReference>
<dbReference type="GO" id="GO:0008236">
    <property type="term" value="F:serine-type peptidase activity"/>
    <property type="evidence" value="ECO:0007669"/>
    <property type="project" value="InterPro"/>
</dbReference>
<proteinExistence type="predicted"/>
<dbReference type="GO" id="GO:0004175">
    <property type="term" value="F:endopeptidase activity"/>
    <property type="evidence" value="ECO:0007669"/>
    <property type="project" value="TreeGrafter"/>
</dbReference>
<feature type="domain" description="Tail specific protease" evidence="2">
    <location>
        <begin position="254"/>
        <end position="506"/>
    </location>
</feature>
<dbReference type="GO" id="GO:0006508">
    <property type="term" value="P:proteolysis"/>
    <property type="evidence" value="ECO:0007669"/>
    <property type="project" value="InterPro"/>
</dbReference>
<dbReference type="OrthoDB" id="5480566at2"/>